<dbReference type="InterPro" id="IPR001810">
    <property type="entry name" value="F-box_dom"/>
</dbReference>
<dbReference type="InterPro" id="IPR056592">
    <property type="entry name" value="Beta-prop_At3g26010-like"/>
</dbReference>
<dbReference type="OrthoDB" id="3219396at2759"/>
<accession>A0A0K9PMY2</accession>
<comment type="caution">
    <text evidence="4">The sequence shown here is derived from an EMBL/GenBank/DDBJ whole genome shotgun (WGS) entry which is preliminary data.</text>
</comment>
<proteinExistence type="predicted"/>
<feature type="domain" description="F-box" evidence="3">
    <location>
        <begin position="45"/>
        <end position="86"/>
    </location>
</feature>
<dbReference type="SUPFAM" id="SSF81383">
    <property type="entry name" value="F-box domain"/>
    <property type="match status" value="1"/>
</dbReference>
<dbReference type="InterPro" id="IPR045048">
    <property type="entry name" value="FBXO31/39"/>
</dbReference>
<dbReference type="PANTHER" id="PTHR10706:SF130">
    <property type="entry name" value="F-BOX ONLY PROTEIN 31"/>
    <property type="match status" value="1"/>
</dbReference>
<reference evidence="5" key="1">
    <citation type="journal article" date="2016" name="Nature">
        <title>The genome of the seagrass Zostera marina reveals angiosperm adaptation to the sea.</title>
        <authorList>
            <person name="Olsen J.L."/>
            <person name="Rouze P."/>
            <person name="Verhelst B."/>
            <person name="Lin Y.-C."/>
            <person name="Bayer T."/>
            <person name="Collen J."/>
            <person name="Dattolo E."/>
            <person name="De Paoli E."/>
            <person name="Dittami S."/>
            <person name="Maumus F."/>
            <person name="Michel G."/>
            <person name="Kersting A."/>
            <person name="Lauritano C."/>
            <person name="Lohaus R."/>
            <person name="Toepel M."/>
            <person name="Tonon T."/>
            <person name="Vanneste K."/>
            <person name="Amirebrahimi M."/>
            <person name="Brakel J."/>
            <person name="Bostroem C."/>
            <person name="Chovatia M."/>
            <person name="Grimwood J."/>
            <person name="Jenkins J.W."/>
            <person name="Jueterbock A."/>
            <person name="Mraz A."/>
            <person name="Stam W.T."/>
            <person name="Tice H."/>
            <person name="Bornberg-Bauer E."/>
            <person name="Green P.J."/>
            <person name="Pearson G.A."/>
            <person name="Procaccini G."/>
            <person name="Duarte C.M."/>
            <person name="Schmutz J."/>
            <person name="Reusch T.B.H."/>
            <person name="Van de Peer Y."/>
        </authorList>
    </citation>
    <scope>NUCLEOTIDE SEQUENCE [LARGE SCALE GENOMIC DNA]</scope>
    <source>
        <strain evidence="5">cv. Finnish</strain>
    </source>
</reference>
<comment type="pathway">
    <text evidence="1">Protein modification; protein ubiquitination.</text>
</comment>
<name>A0A0K9PMY2_ZOSMR</name>
<dbReference type="Pfam" id="PF00646">
    <property type="entry name" value="F-box"/>
    <property type="match status" value="1"/>
</dbReference>
<dbReference type="OMA" id="ENFFQWD"/>
<evidence type="ECO:0000313" key="5">
    <source>
        <dbReference type="Proteomes" id="UP000036987"/>
    </source>
</evidence>
<dbReference type="Gene3D" id="1.20.1280.50">
    <property type="match status" value="1"/>
</dbReference>
<gene>
    <name evidence="4" type="ORF">ZOSMA_20G00600</name>
</gene>
<dbReference type="InterPro" id="IPR011043">
    <property type="entry name" value="Gal_Oxase/kelch_b-propeller"/>
</dbReference>
<sequence>MDRHRLVPKYSTWHKKTTGVVEVKPIPDVRNAGEQSSTVSMDVLLPDDILERIIGCLPIASVYRAGSTCKRWRDMVKSRRFVWNMTNNIYRKPWYYMFTHNELPSGFTYDPILRKWYGGIDLPCIESRSWIVAPSRGLVCFMDNDSRSKIFVCNPITKRWKGLGEPPGIRNSYYSSLAMSVTIGDSSHHTHGCYCVALAESKQVPDDFLQWDFSVHVYDSNLGSWFTHVNQLLHGWRGGNESVICNGVLYCLIYSTGGGSVLGNMELRHGLIMYQLNTHGTCLLSTAIPAPCPLTCGRLMNLKDRLILVGGISKHACRDIIKGIGIWVLDDLEWRDVSRMPHKFFQGFGELDDVFASGGMDGIIYIQSYGSPALLTFDMDQSLWKWSHKCPVPKKFPLQLFSGFCFEPRLDVSP</sequence>
<dbReference type="Pfam" id="PF24750">
    <property type="entry name" value="b-prop_At3g26010-like"/>
    <property type="match status" value="1"/>
</dbReference>
<evidence type="ECO:0000256" key="1">
    <source>
        <dbReference type="ARBA" id="ARBA00004906"/>
    </source>
</evidence>
<dbReference type="PROSITE" id="PS50181">
    <property type="entry name" value="FBOX"/>
    <property type="match status" value="1"/>
</dbReference>
<dbReference type="InterPro" id="IPR015915">
    <property type="entry name" value="Kelch-typ_b-propeller"/>
</dbReference>
<organism evidence="4 5">
    <name type="scientific">Zostera marina</name>
    <name type="common">Eelgrass</name>
    <dbReference type="NCBI Taxonomy" id="29655"/>
    <lineage>
        <taxon>Eukaryota</taxon>
        <taxon>Viridiplantae</taxon>
        <taxon>Streptophyta</taxon>
        <taxon>Embryophyta</taxon>
        <taxon>Tracheophyta</taxon>
        <taxon>Spermatophyta</taxon>
        <taxon>Magnoliopsida</taxon>
        <taxon>Liliopsida</taxon>
        <taxon>Zosteraceae</taxon>
        <taxon>Zostera</taxon>
    </lineage>
</organism>
<dbReference type="SMART" id="SM00256">
    <property type="entry name" value="FBOX"/>
    <property type="match status" value="1"/>
</dbReference>
<protein>
    <submittedName>
        <fullName evidence="4">F-box family protein</fullName>
    </submittedName>
</protein>
<dbReference type="EMBL" id="LFYR01000757">
    <property type="protein sequence ID" value="KMZ69582.1"/>
    <property type="molecule type" value="Genomic_DNA"/>
</dbReference>
<dbReference type="InterPro" id="IPR036047">
    <property type="entry name" value="F-box-like_dom_sf"/>
</dbReference>
<dbReference type="Gene3D" id="2.120.10.80">
    <property type="entry name" value="Kelch-type beta propeller"/>
    <property type="match status" value="1"/>
</dbReference>
<dbReference type="SUPFAM" id="SSF50965">
    <property type="entry name" value="Galactose oxidase, central domain"/>
    <property type="match status" value="1"/>
</dbReference>
<evidence type="ECO:0000313" key="4">
    <source>
        <dbReference type="EMBL" id="KMZ69582.1"/>
    </source>
</evidence>
<keyword evidence="2" id="KW-0833">Ubl conjugation pathway</keyword>
<keyword evidence="5" id="KW-1185">Reference proteome</keyword>
<dbReference type="PANTHER" id="PTHR10706">
    <property type="entry name" value="F-BOX FAMILY PROTEIN"/>
    <property type="match status" value="1"/>
</dbReference>
<dbReference type="FunFam" id="1.20.1280.50:FF:000030">
    <property type="entry name" value="F-box/kelch-repeat protein At3g61590"/>
    <property type="match status" value="1"/>
</dbReference>
<dbReference type="AlphaFoldDB" id="A0A0K9PMY2"/>
<evidence type="ECO:0000259" key="3">
    <source>
        <dbReference type="PROSITE" id="PS50181"/>
    </source>
</evidence>
<dbReference type="Proteomes" id="UP000036987">
    <property type="component" value="Unassembled WGS sequence"/>
</dbReference>
<evidence type="ECO:0000256" key="2">
    <source>
        <dbReference type="ARBA" id="ARBA00022786"/>
    </source>
</evidence>